<keyword evidence="2" id="KW-0472">Membrane</keyword>
<organism evidence="4 5">
    <name type="scientific">Hymenobacter volaticus</name>
    <dbReference type="NCBI Taxonomy" id="2932254"/>
    <lineage>
        <taxon>Bacteria</taxon>
        <taxon>Pseudomonadati</taxon>
        <taxon>Bacteroidota</taxon>
        <taxon>Cytophagia</taxon>
        <taxon>Cytophagales</taxon>
        <taxon>Hymenobacteraceae</taxon>
        <taxon>Hymenobacter</taxon>
    </lineage>
</organism>
<evidence type="ECO:0000256" key="3">
    <source>
        <dbReference type="SAM" id="SignalP"/>
    </source>
</evidence>
<keyword evidence="5" id="KW-1185">Reference proteome</keyword>
<proteinExistence type="predicted"/>
<keyword evidence="2" id="KW-1133">Transmembrane helix</keyword>
<protein>
    <submittedName>
        <fullName evidence="4">Uncharacterized protein</fullName>
    </submittedName>
</protein>
<evidence type="ECO:0000256" key="1">
    <source>
        <dbReference type="SAM" id="MobiDB-lite"/>
    </source>
</evidence>
<keyword evidence="2" id="KW-0812">Transmembrane</keyword>
<sequence length="497" mass="53941">MMRILRRTTVFFAALLLTVAAGRAQTPLGQPSFDEQKVQVWCATAKFVYEDNGRPNLKSTLRCGGSLKEFENSIRADSQRVFSALYQPLEVRGTIYRGLGSNPSRLQKLKTEIISRLKSSPARRANPARMQRLATLETALTNYVENGTPIGDQPEEESAEALDTTADADEAATVESSDAGLDEAGVARPIESARGTGESWINKIFGPLALIMSLLSLVLYVLMRRNMAVFQKELIGRMTQRQDEIMATRPAPVAAAAPAVAQQLTPELQRQVEQLVLQRVEAELAKREQELPVTPAPTPPPAPAPEPPRVTALPVTIVAPAPPPLLSELEVATPTPAVATTLDTPVPMTEIAGPPVVIPAGSPATALREDFESVVPPVHLPDPAPVASSETIIRYAKAPLSGVFRDEDFVDELQDDSVYEVFLDPQWPELASFQVSPEPVVQTYLLQSAPPDLLAAACEYEQPTGPVSQILTVEEGILRKVEGVWQVEQKAVVQFEG</sequence>
<feature type="region of interest" description="Disordered" evidence="1">
    <location>
        <begin position="145"/>
        <end position="186"/>
    </location>
</feature>
<evidence type="ECO:0000256" key="2">
    <source>
        <dbReference type="SAM" id="Phobius"/>
    </source>
</evidence>
<dbReference type="EMBL" id="CP095061">
    <property type="protein sequence ID" value="UOQ66618.1"/>
    <property type="molecule type" value="Genomic_DNA"/>
</dbReference>
<gene>
    <name evidence="4" type="ORF">MUN86_01415</name>
</gene>
<feature type="compositionally biased region" description="Acidic residues" evidence="1">
    <location>
        <begin position="153"/>
        <end position="172"/>
    </location>
</feature>
<feature type="chain" id="PRO_5046288747" evidence="3">
    <location>
        <begin position="25"/>
        <end position="497"/>
    </location>
</feature>
<feature type="transmembrane region" description="Helical" evidence="2">
    <location>
        <begin position="204"/>
        <end position="223"/>
    </location>
</feature>
<name>A0ABY4G749_9BACT</name>
<dbReference type="RefSeq" id="WP_245120893.1">
    <property type="nucleotide sequence ID" value="NZ_CP095061.1"/>
</dbReference>
<keyword evidence="3" id="KW-0732">Signal</keyword>
<dbReference type="Proteomes" id="UP000830401">
    <property type="component" value="Chromosome"/>
</dbReference>
<evidence type="ECO:0000313" key="4">
    <source>
        <dbReference type="EMBL" id="UOQ66618.1"/>
    </source>
</evidence>
<accession>A0ABY4G749</accession>
<evidence type="ECO:0000313" key="5">
    <source>
        <dbReference type="Proteomes" id="UP000830401"/>
    </source>
</evidence>
<reference evidence="4" key="1">
    <citation type="submission" date="2022-04" db="EMBL/GenBank/DDBJ databases">
        <title>Hymenobacter sp. isolated from the air.</title>
        <authorList>
            <person name="Won M."/>
            <person name="Lee C.-M."/>
            <person name="Woen H.-Y."/>
            <person name="Kwon S.-W."/>
        </authorList>
    </citation>
    <scope>NUCLEOTIDE SEQUENCE</scope>
    <source>
        <strain evidence="4">5420S-77</strain>
    </source>
</reference>
<feature type="signal peptide" evidence="3">
    <location>
        <begin position="1"/>
        <end position="24"/>
    </location>
</feature>